<protein>
    <submittedName>
        <fullName evidence="2">Uncharacterized protein</fullName>
    </submittedName>
</protein>
<dbReference type="EMBL" id="CADCXV010001015">
    <property type="protein sequence ID" value="CAB0040273.1"/>
    <property type="molecule type" value="Genomic_DNA"/>
</dbReference>
<dbReference type="OrthoDB" id="90756at2759"/>
<evidence type="ECO:0000313" key="3">
    <source>
        <dbReference type="Proteomes" id="UP000479190"/>
    </source>
</evidence>
<proteinExistence type="predicted"/>
<organism evidence="2 3">
    <name type="scientific">Trichogramma brassicae</name>
    <dbReference type="NCBI Taxonomy" id="86971"/>
    <lineage>
        <taxon>Eukaryota</taxon>
        <taxon>Metazoa</taxon>
        <taxon>Ecdysozoa</taxon>
        <taxon>Arthropoda</taxon>
        <taxon>Hexapoda</taxon>
        <taxon>Insecta</taxon>
        <taxon>Pterygota</taxon>
        <taxon>Neoptera</taxon>
        <taxon>Endopterygota</taxon>
        <taxon>Hymenoptera</taxon>
        <taxon>Apocrita</taxon>
        <taxon>Proctotrupomorpha</taxon>
        <taxon>Chalcidoidea</taxon>
        <taxon>Trichogrammatidae</taxon>
        <taxon>Trichogramma</taxon>
    </lineage>
</organism>
<dbReference type="AlphaFoldDB" id="A0A6H5ITR3"/>
<evidence type="ECO:0000256" key="1">
    <source>
        <dbReference type="SAM" id="MobiDB-lite"/>
    </source>
</evidence>
<name>A0A6H5ITR3_9HYME</name>
<evidence type="ECO:0000313" key="2">
    <source>
        <dbReference type="EMBL" id="CAB0040273.1"/>
    </source>
</evidence>
<accession>A0A6H5ITR3</accession>
<keyword evidence="3" id="KW-1185">Reference proteome</keyword>
<gene>
    <name evidence="2" type="ORF">TBRA_LOCUS12000</name>
</gene>
<dbReference type="Proteomes" id="UP000479190">
    <property type="component" value="Unassembled WGS sequence"/>
</dbReference>
<sequence>MIIQRNSINWTSGNVQYTASTASAASIAFTTTSATRASATTSASTAKRQDQLLPQQPQQHLAQPIPQQPQYLAQPIPQDQQRQDLLPPPQYQQQEFQYQYPYQPQRPHAQKLQHYQPSTSYSNWMHSNDQFLPPQQYQSYHQPQQYQSYHQPQQYRSYEPPCPYNPNFNESNECLMGKLHSLNLSDTVRHNEAVNIFVRQCAALPFIAHDCMKITFQGILINTPDHVKTGPMMEIIQYIRRFWFGRVKPINFTVFGIHTRTNNAVE</sequence>
<feature type="region of interest" description="Disordered" evidence="1">
    <location>
        <begin position="40"/>
        <end position="62"/>
    </location>
</feature>
<reference evidence="2 3" key="1">
    <citation type="submission" date="2020-02" db="EMBL/GenBank/DDBJ databases">
        <authorList>
            <person name="Ferguson B K."/>
        </authorList>
    </citation>
    <scope>NUCLEOTIDE SEQUENCE [LARGE SCALE GENOMIC DNA]</scope>
</reference>